<comment type="subcellular location">
    <subcellularLocation>
        <location evidence="5">Cell membrane</location>
        <topology evidence="5">Peripheral membrane protein</topology>
        <orientation evidence="5">Cytoplasmic side</orientation>
    </subcellularLocation>
    <text evidence="5">Localizes to the Z ring in an FtsZ-dependent manner. Targeted to the membrane through a conserved C-terminal amphipathic helix.</text>
</comment>
<keyword evidence="1 5" id="KW-1003">Cell membrane</keyword>
<dbReference type="SUPFAM" id="SSF53067">
    <property type="entry name" value="Actin-like ATPase domain"/>
    <property type="match status" value="2"/>
</dbReference>
<dbReference type="GO" id="GO:0009898">
    <property type="term" value="C:cytoplasmic side of plasma membrane"/>
    <property type="evidence" value="ECO:0007669"/>
    <property type="project" value="UniProtKB-UniRule"/>
</dbReference>
<dbReference type="PIRSF" id="PIRSF003101">
    <property type="entry name" value="FtsA"/>
    <property type="match status" value="1"/>
</dbReference>
<dbReference type="HAMAP" id="MF_02033">
    <property type="entry name" value="FtsA"/>
    <property type="match status" value="1"/>
</dbReference>
<evidence type="ECO:0000259" key="7">
    <source>
        <dbReference type="SMART" id="SM00842"/>
    </source>
</evidence>
<feature type="domain" description="SHS2" evidence="7">
    <location>
        <begin position="13"/>
        <end position="199"/>
    </location>
</feature>
<dbReference type="AlphaFoldDB" id="A0A4R6WU99"/>
<comment type="similarity">
    <text evidence="5 6">Belongs to the FtsA/MreB family.</text>
</comment>
<dbReference type="NCBIfam" id="TIGR01174">
    <property type="entry name" value="ftsA"/>
    <property type="match status" value="1"/>
</dbReference>
<keyword evidence="3 5" id="KW-0472">Membrane</keyword>
<dbReference type="Pfam" id="PF02491">
    <property type="entry name" value="SHS2_FTSA"/>
    <property type="match status" value="1"/>
</dbReference>
<dbReference type="OrthoDB" id="9810567at2"/>
<dbReference type="CDD" id="cd24048">
    <property type="entry name" value="ASKHA_NBD_FtsA"/>
    <property type="match status" value="1"/>
</dbReference>
<comment type="function">
    <text evidence="5 6">Cell division protein that is involved in the assembly of the Z ring. May serve as a membrane anchor for the Z ring.</text>
</comment>
<dbReference type="InterPro" id="IPR050696">
    <property type="entry name" value="FtsA/MreB"/>
</dbReference>
<dbReference type="GO" id="GO:0043093">
    <property type="term" value="P:FtsZ-dependent cytokinesis"/>
    <property type="evidence" value="ECO:0007669"/>
    <property type="project" value="UniProtKB-UniRule"/>
</dbReference>
<keyword evidence="9" id="KW-1185">Reference proteome</keyword>
<dbReference type="InterPro" id="IPR003494">
    <property type="entry name" value="SHS2_FtsA"/>
</dbReference>
<gene>
    <name evidence="5" type="primary">ftsA</name>
    <name evidence="8" type="ORF">A8950_0514</name>
</gene>
<dbReference type="EMBL" id="SNYW01000006">
    <property type="protein sequence ID" value="TDQ83969.1"/>
    <property type="molecule type" value="Genomic_DNA"/>
</dbReference>
<proteinExistence type="inferred from homology"/>
<keyword evidence="2 5" id="KW-0132">Cell division</keyword>
<comment type="subunit">
    <text evidence="5">Self-interacts. Interacts with FtsZ.</text>
</comment>
<dbReference type="InterPro" id="IPR043129">
    <property type="entry name" value="ATPase_NBD"/>
</dbReference>
<evidence type="ECO:0000256" key="4">
    <source>
        <dbReference type="ARBA" id="ARBA00023306"/>
    </source>
</evidence>
<evidence type="ECO:0000256" key="1">
    <source>
        <dbReference type="ARBA" id="ARBA00022475"/>
    </source>
</evidence>
<dbReference type="SMART" id="SM00842">
    <property type="entry name" value="FtsA"/>
    <property type="match status" value="1"/>
</dbReference>
<evidence type="ECO:0000313" key="8">
    <source>
        <dbReference type="EMBL" id="TDQ83969.1"/>
    </source>
</evidence>
<evidence type="ECO:0000256" key="2">
    <source>
        <dbReference type="ARBA" id="ARBA00022618"/>
    </source>
</evidence>
<reference evidence="8 9" key="1">
    <citation type="submission" date="2019-03" db="EMBL/GenBank/DDBJ databases">
        <title>Genomic Encyclopedia of Type Strains, Phase III (KMG-III): the genomes of soil and plant-associated and newly described type strains.</title>
        <authorList>
            <person name="Whitman W."/>
        </authorList>
    </citation>
    <scope>NUCLEOTIDE SEQUENCE [LARGE SCALE GENOMIC DNA]</scope>
    <source>
        <strain evidence="8 9">CGMCC 1.7660</strain>
    </source>
</reference>
<dbReference type="Gene3D" id="3.30.420.40">
    <property type="match status" value="2"/>
</dbReference>
<dbReference type="Proteomes" id="UP000295783">
    <property type="component" value="Unassembled WGS sequence"/>
</dbReference>
<sequence length="418" mass="44370">MKKPRIAPKNGLIAAIDVGSSKICCFIARVADDGRPNVIGIGHQVSRGLRAGTVVDMEQAEMAVLSTVHAAEQMAGETIQEVVLNLSGGYPASQTVGVEVPLSGREVGDHDLERVLLHGSQINGNAERRLIHSIPVGYSIDGSKGIRDPRGMFGERLGVDMHVITAAAGAVRNLTNCVARCHLDINALVVSPFASGLSSLVDDEMDLGVTVIDMGAGTTSLAVFFDGHVVYTDSVPIGGAHVTNDIARGLSTPLTHAERMKTLYGNCLATPADEREIIQVPQVGEEESGLMNAIPRSILIGIIQPRLEETFELVRSRLESSGFDKVAGRRVVLTGGASQLSGVRELSALVLDKQVRMGRPLRIHGLADATNGPAFTTAAGLLAYALETESDQHLPAKARDQAPNGLIGRFGTWLRDNF</sequence>
<accession>A0A4R6WU99</accession>
<dbReference type="PANTHER" id="PTHR32432">
    <property type="entry name" value="CELL DIVISION PROTEIN FTSA-RELATED"/>
    <property type="match status" value="1"/>
</dbReference>
<dbReference type="Pfam" id="PF14450">
    <property type="entry name" value="FtsA"/>
    <property type="match status" value="1"/>
</dbReference>
<dbReference type="InterPro" id="IPR020823">
    <property type="entry name" value="Cell_div_FtsA"/>
</dbReference>
<dbReference type="PANTHER" id="PTHR32432:SF4">
    <property type="entry name" value="CELL DIVISION PROTEIN FTSA"/>
    <property type="match status" value="1"/>
</dbReference>
<keyword evidence="4 5" id="KW-0131">Cell cycle</keyword>
<protein>
    <recommendedName>
        <fullName evidence="5 6">Cell division protein FtsA</fullName>
    </recommendedName>
</protein>
<dbReference type="RefSeq" id="WP_133612041.1">
    <property type="nucleotide sequence ID" value="NZ_SNYW01000006.1"/>
</dbReference>
<evidence type="ECO:0000313" key="9">
    <source>
        <dbReference type="Proteomes" id="UP000295783"/>
    </source>
</evidence>
<name>A0A4R6WU99_9PROT</name>
<comment type="caution">
    <text evidence="8">The sequence shown here is derived from an EMBL/GenBank/DDBJ whole genome shotgun (WGS) entry which is preliminary data.</text>
</comment>
<organism evidence="8 9">
    <name type="scientific">Dongia mobilis</name>
    <dbReference type="NCBI Taxonomy" id="578943"/>
    <lineage>
        <taxon>Bacteria</taxon>
        <taxon>Pseudomonadati</taxon>
        <taxon>Pseudomonadota</taxon>
        <taxon>Alphaproteobacteria</taxon>
        <taxon>Rhodospirillales</taxon>
        <taxon>Dongiaceae</taxon>
        <taxon>Dongia</taxon>
    </lineage>
</organism>
<evidence type="ECO:0000256" key="3">
    <source>
        <dbReference type="ARBA" id="ARBA00023136"/>
    </source>
</evidence>
<evidence type="ECO:0000256" key="6">
    <source>
        <dbReference type="PIRNR" id="PIRNR003101"/>
    </source>
</evidence>
<evidence type="ECO:0000256" key="5">
    <source>
        <dbReference type="HAMAP-Rule" id="MF_02033"/>
    </source>
</evidence>
<dbReference type="GO" id="GO:0032153">
    <property type="term" value="C:cell division site"/>
    <property type="evidence" value="ECO:0007669"/>
    <property type="project" value="UniProtKB-UniRule"/>
</dbReference>